<reference evidence="2" key="1">
    <citation type="submission" date="2020-06" db="EMBL/GenBank/DDBJ databases">
        <authorList>
            <person name="Li T."/>
            <person name="Hu X."/>
            <person name="Zhang T."/>
            <person name="Song X."/>
            <person name="Zhang H."/>
            <person name="Dai N."/>
            <person name="Sheng W."/>
            <person name="Hou X."/>
            <person name="Wei L."/>
        </authorList>
    </citation>
    <scope>NUCLEOTIDE SEQUENCE</scope>
    <source>
        <strain evidence="2">KEN1</strain>
        <tissue evidence="2">Leaf</tissue>
    </source>
</reference>
<evidence type="ECO:0000256" key="1">
    <source>
        <dbReference type="SAM" id="MobiDB-lite"/>
    </source>
</evidence>
<proteinExistence type="predicted"/>
<dbReference type="EMBL" id="JACGWN010000101">
    <property type="protein sequence ID" value="KAL0386589.1"/>
    <property type="molecule type" value="Genomic_DNA"/>
</dbReference>
<comment type="caution">
    <text evidence="2">The sequence shown here is derived from an EMBL/GenBank/DDBJ whole genome shotgun (WGS) entry which is preliminary data.</text>
</comment>
<gene>
    <name evidence="2" type="ORF">Slati_4540400</name>
    <name evidence="3" type="ORF">Slati_4573200</name>
</gene>
<evidence type="ECO:0000313" key="3">
    <source>
        <dbReference type="EMBL" id="KAL0391339.1"/>
    </source>
</evidence>
<sequence>MSNGEGGQRKGRKSSKLPVLPLEIQRKKTEIEEYLDSMEEKSTNKSRELLLPSKNTCLIRQAVIDLFASITTAIESHGSLLEKVERTIDDMTPVIMERRAQVKSLQQQVTELRSSQGKRGKTPVAKEKTSHPRSRFHNPDTCSRRKTTITSFIRHSRHGTPSA</sequence>
<dbReference type="EMBL" id="JACGWN010000028">
    <property type="protein sequence ID" value="KAL0391339.1"/>
    <property type="molecule type" value="Genomic_DNA"/>
</dbReference>
<dbReference type="AlphaFoldDB" id="A0AAW2S2H3"/>
<protein>
    <submittedName>
        <fullName evidence="2">Uncharacterized protein</fullName>
    </submittedName>
</protein>
<organism evidence="2">
    <name type="scientific">Sesamum latifolium</name>
    <dbReference type="NCBI Taxonomy" id="2727402"/>
    <lineage>
        <taxon>Eukaryota</taxon>
        <taxon>Viridiplantae</taxon>
        <taxon>Streptophyta</taxon>
        <taxon>Embryophyta</taxon>
        <taxon>Tracheophyta</taxon>
        <taxon>Spermatophyta</taxon>
        <taxon>Magnoliopsida</taxon>
        <taxon>eudicotyledons</taxon>
        <taxon>Gunneridae</taxon>
        <taxon>Pentapetalae</taxon>
        <taxon>asterids</taxon>
        <taxon>lamiids</taxon>
        <taxon>Lamiales</taxon>
        <taxon>Pedaliaceae</taxon>
        <taxon>Sesamum</taxon>
    </lineage>
</organism>
<evidence type="ECO:0000313" key="2">
    <source>
        <dbReference type="EMBL" id="KAL0386589.1"/>
    </source>
</evidence>
<name>A0AAW2S2H3_9LAMI</name>
<reference evidence="2" key="2">
    <citation type="journal article" date="2024" name="Plant">
        <title>Genomic evolution and insights into agronomic trait innovations of Sesamum species.</title>
        <authorList>
            <person name="Miao H."/>
            <person name="Wang L."/>
            <person name="Qu L."/>
            <person name="Liu H."/>
            <person name="Sun Y."/>
            <person name="Le M."/>
            <person name="Wang Q."/>
            <person name="Wei S."/>
            <person name="Zheng Y."/>
            <person name="Lin W."/>
            <person name="Duan Y."/>
            <person name="Cao H."/>
            <person name="Xiong S."/>
            <person name="Wang X."/>
            <person name="Wei L."/>
            <person name="Li C."/>
            <person name="Ma Q."/>
            <person name="Ju M."/>
            <person name="Zhao R."/>
            <person name="Li G."/>
            <person name="Mu C."/>
            <person name="Tian Q."/>
            <person name="Mei H."/>
            <person name="Zhang T."/>
            <person name="Gao T."/>
            <person name="Zhang H."/>
        </authorList>
    </citation>
    <scope>NUCLEOTIDE SEQUENCE</scope>
    <source>
        <strain evidence="2">KEN1</strain>
    </source>
</reference>
<feature type="region of interest" description="Disordered" evidence="1">
    <location>
        <begin position="111"/>
        <end position="146"/>
    </location>
</feature>
<accession>A0AAW2S2H3</accession>